<dbReference type="InterPro" id="IPR013425">
    <property type="entry name" value="Autotrns_rpt"/>
</dbReference>
<dbReference type="InterPro" id="IPR012332">
    <property type="entry name" value="Autotransporter_pectin_lyase_C"/>
</dbReference>
<protein>
    <submittedName>
        <fullName evidence="2">Autotransporter protein</fullName>
    </submittedName>
</protein>
<dbReference type="AlphaFoldDB" id="A0A2S9IIN9"/>
<dbReference type="Gene3D" id="2.160.20.20">
    <property type="match status" value="4"/>
</dbReference>
<dbReference type="SUPFAM" id="SSF51126">
    <property type="entry name" value="Pectin lyase-like"/>
    <property type="match status" value="4"/>
</dbReference>
<dbReference type="InterPro" id="IPR011050">
    <property type="entry name" value="Pectin_lyase_fold/virulence"/>
</dbReference>
<evidence type="ECO:0000256" key="1">
    <source>
        <dbReference type="ARBA" id="ARBA00022729"/>
    </source>
</evidence>
<dbReference type="PANTHER" id="PTHR35037">
    <property type="entry name" value="C-TERMINAL REGION OF AIDA-LIKE PROTEIN"/>
    <property type="match status" value="1"/>
</dbReference>
<name>A0A2S9IIN9_9HYPH</name>
<gene>
    <name evidence="2" type="ORF">C5748_27305</name>
</gene>
<dbReference type="InterPro" id="IPR051551">
    <property type="entry name" value="Autotransporter_adhesion"/>
</dbReference>
<dbReference type="Proteomes" id="UP000239434">
    <property type="component" value="Unassembled WGS sequence"/>
</dbReference>
<sequence>RVGDGTATGAGFTATIASNLTGAGSLEKTDLGTLVLTGANTYTGGTTISSGTLIGNTTSLQGNIVNNAALAFDQASAGTYAGVISGSGALTKDGAGALTLTGANTYTGGTTISAGTLIGNTVSLQGNIANNAALTFDQASAGTYAGVVFGTGSLTKSGAGALTLTGANTYTGGTTISAGTLIGNTTSLQGNIANNAALTFDQASAGTYAGVVSGTGSLTKSGAGALTLTGANSYTGGTTISAGTLTGNTVSLQGDIANNVALTFDQGTAGTYAGIISGNGTLTKSGAGALTLTGNSSAYAGTTDITAGLLAVNGSLGGTVNVTGGTLGGSGTLSDNVFVTNGVIAAGNGLGTLTISGDLALASGSSLNFELGNPTGTAGVDSDLINVGNNLTLDGTLNVADAGGFGEGLYRLVNYGGTLTDNGLDIGAAPTGFDNTNLTVQTAMVGQVNLLVDAPANPTSFFFWDGANTSANNAIDGGSASWTATGTNWTIADGSFNGAFDTSALLIFAGTPGTVTVEDSAGAITIQNGMQFAVDGYDVAGDAIGLTGANTIRVGDGTAAGAGYTATIASNLTRTGSLNKTDLGTLVLTGANTYTGGTTVSGGTLVGNTTSLQGDIVNNAALTFDQGTAGTYAGALSGTGALTKSGAGELVLTGNSSAYAGTTDIAAGLLAVNGSLGG</sequence>
<accession>A0A2S9IIN9</accession>
<feature type="non-terminal residue" evidence="2">
    <location>
        <position position="1"/>
    </location>
</feature>
<proteinExistence type="predicted"/>
<dbReference type="RefSeq" id="WP_199194920.1">
    <property type="nucleotide sequence ID" value="NZ_PVBR01000064.1"/>
</dbReference>
<evidence type="ECO:0000313" key="3">
    <source>
        <dbReference type="Proteomes" id="UP000239434"/>
    </source>
</evidence>
<dbReference type="EMBL" id="PVBR01000064">
    <property type="protein sequence ID" value="PRD40385.1"/>
    <property type="molecule type" value="Genomic_DNA"/>
</dbReference>
<comment type="caution">
    <text evidence="2">The sequence shown here is derived from an EMBL/GenBank/DDBJ whole genome shotgun (WGS) entry which is preliminary data.</text>
</comment>
<dbReference type="Pfam" id="PF12951">
    <property type="entry name" value="PATR"/>
    <property type="match status" value="7"/>
</dbReference>
<feature type="non-terminal residue" evidence="2">
    <location>
        <position position="678"/>
    </location>
</feature>
<organism evidence="2 3">
    <name type="scientific">Phyllobacterium phragmitis</name>
    <dbReference type="NCBI Taxonomy" id="2670329"/>
    <lineage>
        <taxon>Bacteria</taxon>
        <taxon>Pseudomonadati</taxon>
        <taxon>Pseudomonadota</taxon>
        <taxon>Alphaproteobacteria</taxon>
        <taxon>Hyphomicrobiales</taxon>
        <taxon>Phyllobacteriaceae</taxon>
        <taxon>Phyllobacterium</taxon>
    </lineage>
</organism>
<keyword evidence="3" id="KW-1185">Reference proteome</keyword>
<evidence type="ECO:0000313" key="2">
    <source>
        <dbReference type="EMBL" id="PRD40385.1"/>
    </source>
</evidence>
<dbReference type="PANTHER" id="PTHR35037:SF3">
    <property type="entry name" value="C-TERMINAL REGION OF AIDA-LIKE PROTEIN"/>
    <property type="match status" value="1"/>
</dbReference>
<keyword evidence="1" id="KW-0732">Signal</keyword>
<reference evidence="2 3" key="1">
    <citation type="submission" date="2018-02" db="EMBL/GenBank/DDBJ databases">
        <title>The draft genome of Phyllobacterium sp. 1N-3.</title>
        <authorList>
            <person name="Liu L."/>
            <person name="Li L."/>
            <person name="Zhang X."/>
            <person name="Wang T."/>
            <person name="Liang L."/>
        </authorList>
    </citation>
    <scope>NUCLEOTIDE SEQUENCE [LARGE SCALE GENOMIC DNA]</scope>
    <source>
        <strain evidence="2 3">1N-3</strain>
    </source>
</reference>
<dbReference type="NCBIfam" id="TIGR02601">
    <property type="entry name" value="autotrns_rpt"/>
    <property type="match status" value="7"/>
</dbReference>